<dbReference type="SUPFAM" id="SSF52317">
    <property type="entry name" value="Class I glutamine amidotransferase-like"/>
    <property type="match status" value="1"/>
</dbReference>
<dbReference type="InterPro" id="IPR029062">
    <property type="entry name" value="Class_I_gatase-like"/>
</dbReference>
<dbReference type="Pfam" id="PF09960">
    <property type="entry name" value="DUF2194"/>
    <property type="match status" value="2"/>
</dbReference>
<dbReference type="SUPFAM" id="SSF88713">
    <property type="entry name" value="Glycoside hydrolase/deacetylase"/>
    <property type="match status" value="1"/>
</dbReference>
<dbReference type="RefSeq" id="WP_316265895.1">
    <property type="nucleotide sequence ID" value="NZ_AP027742.1"/>
</dbReference>
<dbReference type="CDD" id="cd10924">
    <property type="entry name" value="CE4_COG4878"/>
    <property type="match status" value="1"/>
</dbReference>
<protein>
    <submittedName>
        <fullName evidence="1">Membrane protein</fullName>
    </submittedName>
</protein>
<reference evidence="2" key="1">
    <citation type="journal article" date="2023" name="Int. J. Syst. Evol. Microbiol.">
        <title>Claveliimonas bilis gen. nov., sp. nov., deoxycholic acid-producing bacteria isolated from human faeces, and reclassification of Sellimonas monacensis Zenner et al. 2021 as Claveliimonas monacensis comb. nov.</title>
        <authorList>
            <person name="Hisatomi A."/>
            <person name="Kastawa N.W.E.P.G."/>
            <person name="Song I."/>
            <person name="Ohkuma M."/>
            <person name="Fukiya S."/>
            <person name="Sakamoto M."/>
        </authorList>
    </citation>
    <scope>NUCLEOTIDE SEQUENCE [LARGE SCALE GENOMIC DNA]</scope>
    <source>
        <strain evidence="2">12BBH14</strain>
    </source>
</reference>
<dbReference type="Gene3D" id="3.40.50.880">
    <property type="match status" value="1"/>
</dbReference>
<dbReference type="Proteomes" id="UP001305815">
    <property type="component" value="Chromosome"/>
</dbReference>
<sequence length="613" mass="70663">MKRRKRQKGGIFRFRKLQTVIVVFLLLVGVLCFVQWNVPYEEQERELEPVEQDSLDLVTLDQDPECLIIWEDDDTGRQGLELMEDILSQMRIPYETVQGEEANRHDLEDYETVVLSVTRWNILDETLLKLRDWLEAGGSLMALYPPEINGSFQVFAKDFGIERLGNDYVVTSGLRMTRPFMIGGDKEYVITDPFESSLSVSLDDNAEVYMESTDENLVPLIWKTKQGEGEAVFCNIGIVEKAYRGFYSTAYSLLEETCAWPVINGSTFYIDDFPSPVPGGESKYIKRDYGMTISEFYTQVWWNDVYNLAEEYGIRYTGLVIEQYSDDVEQPYERNNDTQRYRYFGNMLLDQGGEIGFHGYNHMPLCLLGFDYGDGYESYRLWHSYEDMLASIQELKSFCEEMFPKEKFQVYVPPSNILSEEGRTMLKEDVDGIKAVASVYIGGLDEVAYEQEFEVAEDGMIETPRIISGYIMDDYTQLIAFSELNFHYVNTHFQHPDDTLDEDRGAALGWEEMYQRISDYTEWLYTSASDIRNLTGSELAAAVQIYDNLEVERDYTDGRLKLHLANFRDEAWLMVRINEGTPGEVTGGSLTEVAEGLYLLEAQDDEIEIVIGQ</sequence>
<evidence type="ECO:0000313" key="1">
    <source>
        <dbReference type="EMBL" id="BDZ75840.1"/>
    </source>
</evidence>
<gene>
    <name evidence="1" type="ORF">Lac1_00230</name>
</gene>
<proteinExistence type="predicted"/>
<evidence type="ECO:0000313" key="2">
    <source>
        <dbReference type="Proteomes" id="UP001305815"/>
    </source>
</evidence>
<dbReference type="InterPro" id="IPR018695">
    <property type="entry name" value="DUF2194"/>
</dbReference>
<dbReference type="Gene3D" id="3.20.20.370">
    <property type="entry name" value="Glycoside hydrolase/deacetylase"/>
    <property type="match status" value="1"/>
</dbReference>
<dbReference type="EMBL" id="AP027742">
    <property type="protein sequence ID" value="BDZ75840.1"/>
    <property type="molecule type" value="Genomic_DNA"/>
</dbReference>
<dbReference type="InterPro" id="IPR011330">
    <property type="entry name" value="Glyco_hydro/deAcase_b/a-brl"/>
</dbReference>
<dbReference type="CDD" id="cd03143">
    <property type="entry name" value="A4_beta-galactosidase_middle_domain"/>
    <property type="match status" value="1"/>
</dbReference>
<name>A0ABM8HGU7_9FIRM</name>
<keyword evidence="2" id="KW-1185">Reference proteome</keyword>
<accession>A0ABM8HGU7</accession>
<organism evidence="1 2">
    <name type="scientific">Claveliimonas bilis</name>
    <dbReference type="NCBI Taxonomy" id="3028070"/>
    <lineage>
        <taxon>Bacteria</taxon>
        <taxon>Bacillati</taxon>
        <taxon>Bacillota</taxon>
        <taxon>Clostridia</taxon>
        <taxon>Lachnospirales</taxon>
        <taxon>Lachnospiraceae</taxon>
        <taxon>Claveliimonas</taxon>
    </lineage>
</organism>